<evidence type="ECO:0000313" key="3">
    <source>
        <dbReference type="Proteomes" id="UP000054526"/>
    </source>
</evidence>
<dbReference type="PANTHER" id="PTHR43415:SF3">
    <property type="entry name" value="GNAT-FAMILY ACETYLTRANSFERASE"/>
    <property type="match status" value="1"/>
</dbReference>
<organism evidence="2 3">
    <name type="scientific">Cohnella kolymensis</name>
    <dbReference type="NCBI Taxonomy" id="1590652"/>
    <lineage>
        <taxon>Bacteria</taxon>
        <taxon>Bacillati</taxon>
        <taxon>Bacillota</taxon>
        <taxon>Bacilli</taxon>
        <taxon>Bacillales</taxon>
        <taxon>Paenibacillaceae</taxon>
        <taxon>Cohnella</taxon>
    </lineage>
</organism>
<dbReference type="SUPFAM" id="SSF55729">
    <property type="entry name" value="Acyl-CoA N-acyltransferases (Nat)"/>
    <property type="match status" value="1"/>
</dbReference>
<dbReference type="Gene3D" id="3.40.630.30">
    <property type="match status" value="1"/>
</dbReference>
<dbReference type="InterPro" id="IPR000182">
    <property type="entry name" value="GNAT_dom"/>
</dbReference>
<proteinExistence type="predicted"/>
<accession>A0ABR5A3Q8</accession>
<dbReference type="RefSeq" id="WP_041063680.1">
    <property type="nucleotide sequence ID" value="NZ_JXAL01000017.1"/>
</dbReference>
<feature type="domain" description="N-acetyltransferase" evidence="1">
    <location>
        <begin position="9"/>
        <end position="174"/>
    </location>
</feature>
<gene>
    <name evidence="2" type="ORF">SD71_12395</name>
</gene>
<name>A0ABR5A3Q8_9BACL</name>
<evidence type="ECO:0000259" key="1">
    <source>
        <dbReference type="PROSITE" id="PS51186"/>
    </source>
</evidence>
<dbReference type="InterPro" id="IPR016181">
    <property type="entry name" value="Acyl_CoA_acyltransferase"/>
</dbReference>
<keyword evidence="3" id="KW-1185">Reference proteome</keyword>
<evidence type="ECO:0000313" key="2">
    <source>
        <dbReference type="EMBL" id="KIL35687.1"/>
    </source>
</evidence>
<dbReference type="EMBL" id="JXAL01000017">
    <property type="protein sequence ID" value="KIL35687.1"/>
    <property type="molecule type" value="Genomic_DNA"/>
</dbReference>
<dbReference type="PANTHER" id="PTHR43415">
    <property type="entry name" value="SPERMIDINE N(1)-ACETYLTRANSFERASE"/>
    <property type="match status" value="1"/>
</dbReference>
<dbReference type="PROSITE" id="PS51186">
    <property type="entry name" value="GNAT"/>
    <property type="match status" value="1"/>
</dbReference>
<sequence>MSYLFGERIVLRDYRYEDLPHMRQWVNDYDITNTLHDVFLYPQTVHDTESFLRMKIEGELGTGFVIAAVDTFEYIGQIDLAQLDWKNRSANLGLVIGRKEFFGRGIGSEAIELMKGYVFNTLNLHRLALEVYEYNERGYRCYLKCGFREEGRLRQKIFREGRYWDSVLMSILRDEYIDAN</sequence>
<reference evidence="2 3" key="1">
    <citation type="submission" date="2014-12" db="EMBL/GenBank/DDBJ databases">
        <title>Draft genome sequence of Cohnella kolymensis strain B-2846.</title>
        <authorList>
            <person name="Karlyshev A.V."/>
            <person name="Kudryashova E.B."/>
        </authorList>
    </citation>
    <scope>NUCLEOTIDE SEQUENCE [LARGE SCALE GENOMIC DNA]</scope>
    <source>
        <strain evidence="2 3">VKM B-2846</strain>
    </source>
</reference>
<dbReference type="Proteomes" id="UP000054526">
    <property type="component" value="Unassembled WGS sequence"/>
</dbReference>
<protein>
    <submittedName>
        <fullName evidence="2">Acetyltransferase</fullName>
    </submittedName>
</protein>
<comment type="caution">
    <text evidence="2">The sequence shown here is derived from an EMBL/GenBank/DDBJ whole genome shotgun (WGS) entry which is preliminary data.</text>
</comment>
<dbReference type="Pfam" id="PF13302">
    <property type="entry name" value="Acetyltransf_3"/>
    <property type="match status" value="1"/>
</dbReference>